<evidence type="ECO:0000256" key="2">
    <source>
        <dbReference type="ARBA" id="ARBA00022801"/>
    </source>
</evidence>
<keyword evidence="3" id="KW-1015">Disulfide bond</keyword>
<reference evidence="8 9" key="1">
    <citation type="submission" date="2014-04" db="EMBL/GenBank/DDBJ databases">
        <title>Genome evolution of avian class.</title>
        <authorList>
            <person name="Zhang G."/>
            <person name="Li C."/>
        </authorList>
    </citation>
    <scope>NUCLEOTIDE SEQUENCE [LARGE SCALE GENOMIC DNA]</scope>
    <source>
        <strain evidence="8">BGI_N338</strain>
    </source>
</reference>
<dbReference type="InterPro" id="IPR013094">
    <property type="entry name" value="AB_hydrolase_3"/>
</dbReference>
<evidence type="ECO:0000256" key="4">
    <source>
        <dbReference type="PIRSR" id="PIRSR037251-1"/>
    </source>
</evidence>
<evidence type="ECO:0000256" key="5">
    <source>
        <dbReference type="PROSITE-ProRule" id="PRU10038"/>
    </source>
</evidence>
<evidence type="ECO:0000256" key="1">
    <source>
        <dbReference type="ARBA" id="ARBA00010515"/>
    </source>
</evidence>
<feature type="domain" description="Alpha/beta hydrolase fold-3" evidence="7">
    <location>
        <begin position="107"/>
        <end position="264"/>
    </location>
</feature>
<dbReference type="Proteomes" id="UP000053854">
    <property type="component" value="Unassembled WGS sequence"/>
</dbReference>
<keyword evidence="2" id="KW-0378">Hydrolase</keyword>
<feature type="active site" evidence="4">
    <location>
        <position position="346"/>
    </location>
</feature>
<keyword evidence="9" id="KW-1185">Reference proteome</keyword>
<dbReference type="PANTHER" id="PTHR48081">
    <property type="entry name" value="AB HYDROLASE SUPERFAMILY PROTEIN C4A8.06C"/>
    <property type="match status" value="1"/>
</dbReference>
<feature type="chain" id="PRO_5001901826" evidence="6">
    <location>
        <begin position="19"/>
        <end position="406"/>
    </location>
</feature>
<dbReference type="OrthoDB" id="408631at2759"/>
<dbReference type="EMBL" id="KL282343">
    <property type="protein sequence ID" value="KFZ67857.1"/>
    <property type="molecule type" value="Genomic_DNA"/>
</dbReference>
<dbReference type="GO" id="GO:0052689">
    <property type="term" value="F:carboxylic ester hydrolase activity"/>
    <property type="evidence" value="ECO:0007669"/>
    <property type="project" value="InterPro"/>
</dbReference>
<evidence type="ECO:0000313" key="8">
    <source>
        <dbReference type="EMBL" id="KFZ67857.1"/>
    </source>
</evidence>
<feature type="domain" description="Alpha/beta hydrolase fold-3" evidence="7">
    <location>
        <begin position="308"/>
        <end position="379"/>
    </location>
</feature>
<dbReference type="InterPro" id="IPR029058">
    <property type="entry name" value="AB_hydrolase_fold"/>
</dbReference>
<dbReference type="InterPro" id="IPR033140">
    <property type="entry name" value="Lipase_GDXG_put_SER_AS"/>
</dbReference>
<comment type="similarity">
    <text evidence="1">Belongs to the 'GDXG' lipolytic enzyme family.</text>
</comment>
<dbReference type="Gene3D" id="3.40.50.1820">
    <property type="entry name" value="alpha/beta hydrolase"/>
    <property type="match status" value="1"/>
</dbReference>
<evidence type="ECO:0000259" key="7">
    <source>
        <dbReference type="Pfam" id="PF07859"/>
    </source>
</evidence>
<feature type="active site" evidence="4">
    <location>
        <position position="376"/>
    </location>
</feature>
<dbReference type="SUPFAM" id="SSF53474">
    <property type="entry name" value="alpha/beta-Hydrolases"/>
    <property type="match status" value="1"/>
</dbReference>
<protein>
    <submittedName>
        <fullName evidence="8">Arylacetamide deacetylase</fullName>
    </submittedName>
</protein>
<dbReference type="Pfam" id="PF07859">
    <property type="entry name" value="Abhydrolase_3"/>
    <property type="match status" value="2"/>
</dbReference>
<keyword evidence="6" id="KW-0732">Signal</keyword>
<dbReference type="GO" id="GO:0016020">
    <property type="term" value="C:membrane"/>
    <property type="evidence" value="ECO:0007669"/>
    <property type="project" value="InterPro"/>
</dbReference>
<name>A0A094LEI9_PODCR</name>
<feature type="active site" evidence="4 5">
    <location>
        <position position="189"/>
    </location>
</feature>
<dbReference type="InterPro" id="IPR050300">
    <property type="entry name" value="GDXG_lipolytic_enzyme"/>
</dbReference>
<feature type="signal peptide" evidence="6">
    <location>
        <begin position="1"/>
        <end position="18"/>
    </location>
</feature>
<dbReference type="PIRSF" id="PIRSF037251">
    <property type="entry name" value="Arylacetamide_deacetylase"/>
    <property type="match status" value="1"/>
</dbReference>
<proteinExistence type="inferred from homology"/>
<evidence type="ECO:0000256" key="6">
    <source>
        <dbReference type="SAM" id="SignalP"/>
    </source>
</evidence>
<sequence>MGAKLLCLVLASALLAYSVYIPVPEVFEEPWKVMFIMASFRVLGRLAEVTDQLGLVHYTKLMKLIIHLEYVPPTSDENVTVTDTKFSNVPVRLYLPRRPSDGLRRAVIYFHGGGWCTGHPGMKSYDCLTRRTSNRLNAVVVSVNYRLAPEYRFPVQFEDAYSVTKFFLQSSVLSQYRVDPDRVCVAGDSAGGNLAAAVAQQVKKKDEDSEVEPKLKAQALIYPPLQALDLNLPSYREHENSCMSPKLFMVRLWSDYFTSDSSLPEAMASNRHVPAESSHLFQFVNWSNLLPEEMKKDHVYTSPVYGSSELALEHLGFLDPRAAPLLVSDAQLRGLPPTYILTCEYDILRDDGVMYARRLQAAGVPVTHFHAKDAFHGMMSFISGPASLAVGHRLLNRYIEWLNENL</sequence>
<gene>
    <name evidence="8" type="ORF">N338_03844</name>
</gene>
<dbReference type="PROSITE" id="PS01174">
    <property type="entry name" value="LIPASE_GDXG_SER"/>
    <property type="match status" value="1"/>
</dbReference>
<accession>A0A094LEI9</accession>
<organism evidence="8 9">
    <name type="scientific">Podiceps cristatus</name>
    <name type="common">Great crested grebe</name>
    <dbReference type="NCBI Taxonomy" id="345573"/>
    <lineage>
        <taxon>Eukaryota</taxon>
        <taxon>Metazoa</taxon>
        <taxon>Chordata</taxon>
        <taxon>Craniata</taxon>
        <taxon>Vertebrata</taxon>
        <taxon>Euteleostomi</taxon>
        <taxon>Archelosauria</taxon>
        <taxon>Archosauria</taxon>
        <taxon>Dinosauria</taxon>
        <taxon>Saurischia</taxon>
        <taxon>Theropoda</taxon>
        <taxon>Coelurosauria</taxon>
        <taxon>Aves</taxon>
        <taxon>Neognathae</taxon>
        <taxon>Neoaves</taxon>
        <taxon>Mirandornithes</taxon>
        <taxon>Podicipediformes</taxon>
        <taxon>Podicipedidae</taxon>
        <taxon>Podiceps</taxon>
    </lineage>
</organism>
<dbReference type="ESTHER" id="9aves-a0a094lei9">
    <property type="family name" value="Arylacetamide_deacetylase"/>
</dbReference>
<dbReference type="PANTHER" id="PTHR48081:SF28">
    <property type="entry name" value="ALPHA_BETA HYDROLASE FOLD-3 DOMAIN-CONTAINING PROTEIN"/>
    <property type="match status" value="1"/>
</dbReference>
<evidence type="ECO:0000256" key="3">
    <source>
        <dbReference type="ARBA" id="ARBA00023157"/>
    </source>
</evidence>
<dbReference type="AlphaFoldDB" id="A0A094LEI9"/>
<dbReference type="InterPro" id="IPR017157">
    <property type="entry name" value="Arylacetamide_deacetylase"/>
</dbReference>
<evidence type="ECO:0000313" key="9">
    <source>
        <dbReference type="Proteomes" id="UP000053854"/>
    </source>
</evidence>